<sequence length="86" mass="9117">MVGDWNLGQGSWEFWEPTDLGRPAVGVGTKGGKNLVRSSVLTGFNSVSGTANPNKSHMLGNAMKNAMVSSLAVTLDARWRAWIGGL</sequence>
<reference evidence="1" key="1">
    <citation type="submission" date="2023-07" db="EMBL/GenBank/DDBJ databases">
        <title>draft genome sequence of fig (Ficus carica).</title>
        <authorList>
            <person name="Takahashi T."/>
            <person name="Nishimura K."/>
        </authorList>
    </citation>
    <scope>NUCLEOTIDE SEQUENCE</scope>
</reference>
<name>A0AA88DPI1_FICCA</name>
<comment type="caution">
    <text evidence="1">The sequence shown here is derived from an EMBL/GenBank/DDBJ whole genome shotgun (WGS) entry which is preliminary data.</text>
</comment>
<keyword evidence="2" id="KW-1185">Reference proteome</keyword>
<organism evidence="1 2">
    <name type="scientific">Ficus carica</name>
    <name type="common">Common fig</name>
    <dbReference type="NCBI Taxonomy" id="3494"/>
    <lineage>
        <taxon>Eukaryota</taxon>
        <taxon>Viridiplantae</taxon>
        <taxon>Streptophyta</taxon>
        <taxon>Embryophyta</taxon>
        <taxon>Tracheophyta</taxon>
        <taxon>Spermatophyta</taxon>
        <taxon>Magnoliopsida</taxon>
        <taxon>eudicotyledons</taxon>
        <taxon>Gunneridae</taxon>
        <taxon>Pentapetalae</taxon>
        <taxon>rosids</taxon>
        <taxon>fabids</taxon>
        <taxon>Rosales</taxon>
        <taxon>Moraceae</taxon>
        <taxon>Ficeae</taxon>
        <taxon>Ficus</taxon>
    </lineage>
</organism>
<gene>
    <name evidence="1" type="ORF">TIFTF001_028214</name>
</gene>
<evidence type="ECO:0000313" key="1">
    <source>
        <dbReference type="EMBL" id="GMN59126.1"/>
    </source>
</evidence>
<dbReference type="EMBL" id="BTGU01000084">
    <property type="protein sequence ID" value="GMN59126.1"/>
    <property type="molecule type" value="Genomic_DNA"/>
</dbReference>
<evidence type="ECO:0000313" key="2">
    <source>
        <dbReference type="Proteomes" id="UP001187192"/>
    </source>
</evidence>
<proteinExistence type="predicted"/>
<accession>A0AA88DPI1</accession>
<protein>
    <submittedName>
        <fullName evidence="1">Uncharacterized protein</fullName>
    </submittedName>
</protein>
<dbReference type="AlphaFoldDB" id="A0AA88DPI1"/>
<dbReference type="Proteomes" id="UP001187192">
    <property type="component" value="Unassembled WGS sequence"/>
</dbReference>